<dbReference type="Pfam" id="PF07221">
    <property type="entry name" value="GlcNAc_2-epim"/>
    <property type="match status" value="1"/>
</dbReference>
<dbReference type="Proteomes" id="UP001221217">
    <property type="component" value="Unassembled WGS sequence"/>
</dbReference>
<keyword evidence="3 4" id="KW-0413">Isomerase</keyword>
<name>A0AAJ1IFE1_9SPIO</name>
<evidence type="ECO:0000313" key="6">
    <source>
        <dbReference type="Proteomes" id="UP001221217"/>
    </source>
</evidence>
<evidence type="ECO:0000256" key="3">
    <source>
        <dbReference type="ARBA" id="ARBA00023235"/>
    </source>
</evidence>
<dbReference type="HAMAP" id="MF_00929">
    <property type="entry name" value="Cellobiose_2_epim"/>
    <property type="match status" value="1"/>
</dbReference>
<proteinExistence type="inferred from homology"/>
<dbReference type="GO" id="GO:0005975">
    <property type="term" value="P:carbohydrate metabolic process"/>
    <property type="evidence" value="ECO:0007669"/>
    <property type="project" value="InterPro"/>
</dbReference>
<dbReference type="EMBL" id="JAQQAL010000044">
    <property type="protein sequence ID" value="MDC7228295.1"/>
    <property type="molecule type" value="Genomic_DNA"/>
</dbReference>
<evidence type="ECO:0000256" key="1">
    <source>
        <dbReference type="ARBA" id="ARBA00001470"/>
    </source>
</evidence>
<dbReference type="Gene3D" id="1.50.10.10">
    <property type="match status" value="1"/>
</dbReference>
<dbReference type="EC" id="5.1.3.11" evidence="4"/>
<dbReference type="InterPro" id="IPR010819">
    <property type="entry name" value="AGE/CE"/>
</dbReference>
<dbReference type="PANTHER" id="PTHR15108">
    <property type="entry name" value="N-ACYLGLUCOSAMINE-2-EPIMERASE"/>
    <property type="match status" value="1"/>
</dbReference>
<reference evidence="5 6" key="1">
    <citation type="submission" date="2022-12" db="EMBL/GenBank/DDBJ databases">
        <title>Metagenome assembled genome from gulf of manar.</title>
        <authorList>
            <person name="Kohli P."/>
            <person name="Pk S."/>
            <person name="Venkata Ramana C."/>
            <person name="Sasikala C."/>
        </authorList>
    </citation>
    <scope>NUCLEOTIDE SEQUENCE [LARGE SCALE GENOMIC DNA]</scope>
    <source>
        <strain evidence="5">JB008</strain>
    </source>
</reference>
<evidence type="ECO:0000256" key="4">
    <source>
        <dbReference type="HAMAP-Rule" id="MF_00929"/>
    </source>
</evidence>
<sequence>MSESIFFEIENELHRILDYWRSLEDEHYGGFIGRVSHNLTVDYEADKSGIAAVRNLWAFSRAHHLTDETHYLKMAEHAYAFFARHFLDSLHGGIYWGADFEGTIKDDRKHIYLQAFGIYALSEYYLASGTRRALEHAMKIWHLIEERGFDSEHGCYMEEFSREWRKLDNQLLSENGVNAEITANTHLHLLEAYTSLYRAMPTKPVREAIVRILDIFSDRIFSSENHHLRIFLDKDWNELIDLRSFGHDIEASWLVDEALKLLSLKEPRYHEMVTALAEQVLESAVEPDGSVVNEAENGEVDRRRIWWVQAEAAVGFFNAWEKTEDSRFYDAFIKSWGYISDSIIDRRPGGEWLYGRTPDGEPIKKDVAASWKAPYHNSRCCMELRSRAVKAGFLRL</sequence>
<organism evidence="5 6">
    <name type="scientific">Candidatus Thalassospirochaeta sargassi</name>
    <dbReference type="NCBI Taxonomy" id="3119039"/>
    <lineage>
        <taxon>Bacteria</taxon>
        <taxon>Pseudomonadati</taxon>
        <taxon>Spirochaetota</taxon>
        <taxon>Spirochaetia</taxon>
        <taxon>Spirochaetales</taxon>
        <taxon>Spirochaetaceae</taxon>
        <taxon>Candidatus Thalassospirochaeta</taxon>
    </lineage>
</organism>
<dbReference type="SUPFAM" id="SSF48208">
    <property type="entry name" value="Six-hairpin glycosidases"/>
    <property type="match status" value="1"/>
</dbReference>
<accession>A0AAJ1IFE1</accession>
<comment type="function">
    <text evidence="4">Catalyzes the reversible epimerization of cellobiose to 4-O-beta-D-glucopyranosyl-D-mannose (Glc-Man).</text>
</comment>
<dbReference type="InterPro" id="IPR008928">
    <property type="entry name" value="6-hairpin_glycosidase_sf"/>
</dbReference>
<comment type="similarity">
    <text evidence="4">Belongs to the cellobiose 2-epimerase family.</text>
</comment>
<evidence type="ECO:0000313" key="5">
    <source>
        <dbReference type="EMBL" id="MDC7228295.1"/>
    </source>
</evidence>
<evidence type="ECO:0000256" key="2">
    <source>
        <dbReference type="ARBA" id="ARBA00008558"/>
    </source>
</evidence>
<protein>
    <recommendedName>
        <fullName evidence="4">Cellobiose 2-epimerase</fullName>
        <shortName evidence="4">CE</shortName>
        <ecNumber evidence="4">5.1.3.11</ecNumber>
    </recommendedName>
</protein>
<dbReference type="InterPro" id="IPR028584">
    <property type="entry name" value="Cellobiose_2_epim"/>
</dbReference>
<comment type="caution">
    <text evidence="5">The sequence shown here is derived from an EMBL/GenBank/DDBJ whole genome shotgun (WGS) entry which is preliminary data.</text>
</comment>
<dbReference type="GO" id="GO:0047736">
    <property type="term" value="F:cellobiose epimerase activity"/>
    <property type="evidence" value="ECO:0007669"/>
    <property type="project" value="UniProtKB-UniRule"/>
</dbReference>
<comment type="catalytic activity">
    <reaction evidence="1 4">
        <text>D-cellobiose = beta-D-glucosyl-(1-&gt;4)-D-mannopyranose</text>
        <dbReference type="Rhea" id="RHEA:23384"/>
        <dbReference type="ChEBI" id="CHEBI:17057"/>
        <dbReference type="ChEBI" id="CHEBI:47931"/>
        <dbReference type="EC" id="5.1.3.11"/>
    </reaction>
</comment>
<gene>
    <name evidence="5" type="ORF">PQJ61_16150</name>
</gene>
<dbReference type="AlphaFoldDB" id="A0AAJ1IFE1"/>
<comment type="similarity">
    <text evidence="2">Belongs to the N-acylglucosamine 2-epimerase family.</text>
</comment>
<dbReference type="InterPro" id="IPR012341">
    <property type="entry name" value="6hp_glycosidase-like_sf"/>
</dbReference>